<keyword evidence="2" id="KW-1185">Reference proteome</keyword>
<organism evidence="1 2">
    <name type="scientific">Anaerovirgula multivorans</name>
    <dbReference type="NCBI Taxonomy" id="312168"/>
    <lineage>
        <taxon>Bacteria</taxon>
        <taxon>Bacillati</taxon>
        <taxon>Bacillota</taxon>
        <taxon>Clostridia</taxon>
        <taxon>Peptostreptococcales</taxon>
        <taxon>Natronincolaceae</taxon>
        <taxon>Anaerovirgula</taxon>
    </lineage>
</organism>
<reference evidence="1 2" key="1">
    <citation type="submission" date="2017-06" db="EMBL/GenBank/DDBJ databases">
        <authorList>
            <person name="Kim H.J."/>
            <person name="Triplett B.A."/>
        </authorList>
    </citation>
    <scope>NUCLEOTIDE SEQUENCE [LARGE SCALE GENOMIC DNA]</scope>
    <source>
        <strain evidence="1 2">SCA</strain>
    </source>
</reference>
<accession>A0A239DGY6</accession>
<dbReference type="EMBL" id="FZOJ01000007">
    <property type="protein sequence ID" value="SNS30993.1"/>
    <property type="molecule type" value="Genomic_DNA"/>
</dbReference>
<protein>
    <submittedName>
        <fullName evidence="1">Uncharacterized protein</fullName>
    </submittedName>
</protein>
<dbReference type="RefSeq" id="WP_207652531.1">
    <property type="nucleotide sequence ID" value="NZ_FZOJ01000007.1"/>
</dbReference>
<evidence type="ECO:0000313" key="1">
    <source>
        <dbReference type="EMBL" id="SNS30993.1"/>
    </source>
</evidence>
<proteinExistence type="predicted"/>
<evidence type="ECO:0000313" key="2">
    <source>
        <dbReference type="Proteomes" id="UP000198304"/>
    </source>
</evidence>
<dbReference type="AlphaFoldDB" id="A0A239DGY6"/>
<name>A0A239DGY6_9FIRM</name>
<sequence length="47" mass="5373">MMNLYGADDHLLALTNTIDADFHQHLFIQVSISLESPFEIQVDKDLL</sequence>
<dbReference type="Proteomes" id="UP000198304">
    <property type="component" value="Unassembled WGS sequence"/>
</dbReference>
<gene>
    <name evidence="1" type="ORF">SAMN05446037_1007146</name>
</gene>